<dbReference type="Proteomes" id="UP000320333">
    <property type="component" value="Unassembled WGS sequence"/>
</dbReference>
<comment type="caution">
    <text evidence="2">The sequence shown here is derived from an EMBL/GenBank/DDBJ whole genome shotgun (WGS) entry which is preliminary data.</text>
</comment>
<feature type="region of interest" description="Disordered" evidence="1">
    <location>
        <begin position="357"/>
        <end position="381"/>
    </location>
</feature>
<dbReference type="OrthoDB" id="64523at2759"/>
<keyword evidence="3" id="KW-1185">Reference proteome</keyword>
<accession>A0A507FM53</accession>
<feature type="compositionally biased region" description="Basic and acidic residues" evidence="1">
    <location>
        <begin position="357"/>
        <end position="366"/>
    </location>
</feature>
<gene>
    <name evidence="2" type="ORF">CcCBS67573_g02620</name>
</gene>
<protein>
    <submittedName>
        <fullName evidence="2">Uncharacterized protein</fullName>
    </submittedName>
</protein>
<name>A0A507FM53_9FUNG</name>
<proteinExistence type="predicted"/>
<organism evidence="2 3">
    <name type="scientific">Chytriomyces confervae</name>
    <dbReference type="NCBI Taxonomy" id="246404"/>
    <lineage>
        <taxon>Eukaryota</taxon>
        <taxon>Fungi</taxon>
        <taxon>Fungi incertae sedis</taxon>
        <taxon>Chytridiomycota</taxon>
        <taxon>Chytridiomycota incertae sedis</taxon>
        <taxon>Chytridiomycetes</taxon>
        <taxon>Chytridiales</taxon>
        <taxon>Chytriomycetaceae</taxon>
        <taxon>Chytriomyces</taxon>
    </lineage>
</organism>
<evidence type="ECO:0000313" key="3">
    <source>
        <dbReference type="Proteomes" id="UP000320333"/>
    </source>
</evidence>
<feature type="region of interest" description="Disordered" evidence="1">
    <location>
        <begin position="166"/>
        <end position="187"/>
    </location>
</feature>
<reference evidence="2 3" key="1">
    <citation type="journal article" date="2019" name="Sci. Rep.">
        <title>Comparative genomics of chytrid fungi reveal insights into the obligate biotrophic and pathogenic lifestyle of Synchytrium endobioticum.</title>
        <authorList>
            <person name="van de Vossenberg B.T.L.H."/>
            <person name="Warris S."/>
            <person name="Nguyen H.D.T."/>
            <person name="van Gent-Pelzer M.P.E."/>
            <person name="Joly D.L."/>
            <person name="van de Geest H.C."/>
            <person name="Bonants P.J.M."/>
            <person name="Smith D.S."/>
            <person name="Levesque C.A."/>
            <person name="van der Lee T.A.J."/>
        </authorList>
    </citation>
    <scope>NUCLEOTIDE SEQUENCE [LARGE SCALE GENOMIC DNA]</scope>
    <source>
        <strain evidence="2 3">CBS 675.73</strain>
    </source>
</reference>
<evidence type="ECO:0000256" key="1">
    <source>
        <dbReference type="SAM" id="MobiDB-lite"/>
    </source>
</evidence>
<sequence>MEQRVIANISAARISLDAGIAESTTAETVFHAPQHPTAILNATKHLSATLTSLSAANLTATRKCNESTSEPILDNPFYMFAMAHLHMGRILCLRSLFGEALSKHFEIGAQVFPYSARLFHALGNARKSVAKSIADLDQVEDAFKQAVRISKDLALKRDSFNEKLDEQKRDLEENDENDDDDDDEDDDSWVLEASVDDEINAGRDAENALILLLIQLGRSNEAAPLLESGGYKYRLSDAVLAYSFTENSKGPWRLHDIPFVKAIDSALPDPALQYLQNAFAKDSVFWKEHYYGPDTPYFSYSHALSTPTEKEAHARSSMDQLIHYVHKLVSKLLPQVSEAKSAEWWVHSRVHSAGHQLHFDSAHEGKSGATSGDNKTKKRRMGPVHPIASCVIYLSEGCGGPTMVTNQRLGDPLADRGWMVESRVNRLVVFDGSVLHGVIPGKGVCGDARLDEGRRTSFMIAFWDHVDIKPSQDNTPGSGRPFPYNVSKDVYKWPQQHQPNTNEKWPGAVPDNLHHVIPVPLEAVWEAIGESGGAAPEKESDAIQAILTEGDLELGYSKSRLGLPNYNLVFQGF</sequence>
<dbReference type="AlphaFoldDB" id="A0A507FM53"/>
<evidence type="ECO:0000313" key="2">
    <source>
        <dbReference type="EMBL" id="TPX76107.1"/>
    </source>
</evidence>
<feature type="compositionally biased region" description="Acidic residues" evidence="1">
    <location>
        <begin position="172"/>
        <end position="187"/>
    </location>
</feature>
<dbReference type="EMBL" id="QEAP01000057">
    <property type="protein sequence ID" value="TPX76107.1"/>
    <property type="molecule type" value="Genomic_DNA"/>
</dbReference>